<sequence length="290" mass="32885">MRKIVQGKKTEKGNKKKFEERVARMEMVDDFDDYNSDDDGDDGRELRSVMRASHERYEAEQARMDKRWGGAGSSRAPNPYEDTARRGCLDPLLHRTQSMKQPKILTSIMGDMKLRALKMGRAISKFFHYNQIPPNVATSPYYWAMLDTIAKVGTGVKHPSAYEISGKSIDTSGHPYDAQYLYKLMDETLHIIDGWDEYGVAVVRDNAANFKVVGKILHGKMPYIVCVPCVAICVDLIMEDIGKLEDVQKTIDEGKMVRGLIYNHQFMAGLLKEITSEAGYYTVCYAFRGP</sequence>
<dbReference type="InterPro" id="IPR007021">
    <property type="entry name" value="DUF659"/>
</dbReference>
<reference evidence="3 4" key="1">
    <citation type="journal article" date="2019" name="Nat. Plants">
        <title>Stout camphor tree genome fills gaps in understanding of flowering plant genome evolution.</title>
        <authorList>
            <person name="Chaw S.M."/>
            <person name="Liu Y.C."/>
            <person name="Wu Y.W."/>
            <person name="Wang H.Y."/>
            <person name="Lin C.I."/>
            <person name="Wu C.S."/>
            <person name="Ke H.M."/>
            <person name="Chang L.Y."/>
            <person name="Hsu C.Y."/>
            <person name="Yang H.T."/>
            <person name="Sudianto E."/>
            <person name="Hsu M.H."/>
            <person name="Wu K.P."/>
            <person name="Wang L.N."/>
            <person name="Leebens-Mack J.H."/>
            <person name="Tsai I.J."/>
        </authorList>
    </citation>
    <scope>NUCLEOTIDE SEQUENCE [LARGE SCALE GENOMIC DNA]</scope>
    <source>
        <strain evidence="4">cv. Chaw 1501</strain>
        <tissue evidence="3">Young leaves</tissue>
    </source>
</reference>
<dbReference type="Pfam" id="PF04937">
    <property type="entry name" value="DUF659"/>
    <property type="match status" value="1"/>
</dbReference>
<proteinExistence type="predicted"/>
<evidence type="ECO:0000259" key="2">
    <source>
        <dbReference type="Pfam" id="PF04937"/>
    </source>
</evidence>
<evidence type="ECO:0000313" key="3">
    <source>
        <dbReference type="EMBL" id="RWR88001.1"/>
    </source>
</evidence>
<dbReference type="AlphaFoldDB" id="A0A443PB46"/>
<dbReference type="PANTHER" id="PTHR32166">
    <property type="entry name" value="OSJNBA0013A04.12 PROTEIN"/>
    <property type="match status" value="1"/>
</dbReference>
<feature type="region of interest" description="Disordered" evidence="1">
    <location>
        <begin position="57"/>
        <end position="84"/>
    </location>
</feature>
<dbReference type="OrthoDB" id="4951847at2759"/>
<dbReference type="InterPro" id="IPR012337">
    <property type="entry name" value="RNaseH-like_sf"/>
</dbReference>
<comment type="caution">
    <text evidence="3">The sequence shown here is derived from an EMBL/GenBank/DDBJ whole genome shotgun (WGS) entry which is preliminary data.</text>
</comment>
<protein>
    <recommendedName>
        <fullName evidence="2">DUF659 domain-containing protein</fullName>
    </recommendedName>
</protein>
<evidence type="ECO:0000313" key="4">
    <source>
        <dbReference type="Proteomes" id="UP000283530"/>
    </source>
</evidence>
<dbReference type="Proteomes" id="UP000283530">
    <property type="component" value="Unassembled WGS sequence"/>
</dbReference>
<gene>
    <name evidence="3" type="ORF">CKAN_01697600</name>
</gene>
<feature type="domain" description="DUF659" evidence="2">
    <location>
        <begin position="167"/>
        <end position="257"/>
    </location>
</feature>
<organism evidence="3 4">
    <name type="scientific">Cinnamomum micranthum f. kanehirae</name>
    <dbReference type="NCBI Taxonomy" id="337451"/>
    <lineage>
        <taxon>Eukaryota</taxon>
        <taxon>Viridiplantae</taxon>
        <taxon>Streptophyta</taxon>
        <taxon>Embryophyta</taxon>
        <taxon>Tracheophyta</taxon>
        <taxon>Spermatophyta</taxon>
        <taxon>Magnoliopsida</taxon>
        <taxon>Magnoliidae</taxon>
        <taxon>Laurales</taxon>
        <taxon>Lauraceae</taxon>
        <taxon>Cinnamomum</taxon>
    </lineage>
</organism>
<feature type="compositionally biased region" description="Basic and acidic residues" evidence="1">
    <location>
        <begin position="57"/>
        <end position="68"/>
    </location>
</feature>
<name>A0A443PB46_9MAGN</name>
<accession>A0A443PB46</accession>
<evidence type="ECO:0000256" key="1">
    <source>
        <dbReference type="SAM" id="MobiDB-lite"/>
    </source>
</evidence>
<dbReference type="SUPFAM" id="SSF53098">
    <property type="entry name" value="Ribonuclease H-like"/>
    <property type="match status" value="1"/>
</dbReference>
<dbReference type="PANTHER" id="PTHR32166:SF24">
    <property type="entry name" value="F16P17.2 PROTEIN"/>
    <property type="match status" value="1"/>
</dbReference>
<dbReference type="EMBL" id="QPKB01000006">
    <property type="protein sequence ID" value="RWR88001.1"/>
    <property type="molecule type" value="Genomic_DNA"/>
</dbReference>
<keyword evidence="4" id="KW-1185">Reference proteome</keyword>